<proteinExistence type="inferred from homology"/>
<dbReference type="GO" id="GO:0005525">
    <property type="term" value="F:GTP binding"/>
    <property type="evidence" value="ECO:0007669"/>
    <property type="project" value="InterPro"/>
</dbReference>
<evidence type="ECO:0000256" key="2">
    <source>
        <dbReference type="ARBA" id="ARBA00022741"/>
    </source>
</evidence>
<feature type="region of interest" description="Disordered" evidence="4">
    <location>
        <begin position="190"/>
        <end position="217"/>
    </location>
</feature>
<comment type="similarity">
    <text evidence="1">Belongs to the TRAFAC class TrmE-Era-EngA-EngB-Septin-like GTPase superfamily. AIG1/Toc34/Toc159-like paraseptin GTPase family. IAN subfamily.</text>
</comment>
<dbReference type="GO" id="GO:0005940">
    <property type="term" value="C:septin ring"/>
    <property type="evidence" value="ECO:0000318"/>
    <property type="project" value="GO_Central"/>
</dbReference>
<keyword evidence="3" id="KW-0175">Coiled coil</keyword>
<feature type="coiled-coil region" evidence="3">
    <location>
        <begin position="393"/>
        <end position="420"/>
    </location>
</feature>
<protein>
    <submittedName>
        <fullName evidence="6">Uncharacterized LOC102695955</fullName>
    </submittedName>
</protein>
<reference evidence="7" key="1">
    <citation type="submission" date="2011-12" db="EMBL/GenBank/DDBJ databases">
        <title>The Draft Genome of Lepisosteus oculatus.</title>
        <authorList>
            <consortium name="The Broad Institute Genome Assembly &amp; Analysis Group"/>
            <consortium name="Computational R&amp;D Group"/>
            <consortium name="and Sequencing Platform"/>
            <person name="Di Palma F."/>
            <person name="Alfoldi J."/>
            <person name="Johnson J."/>
            <person name="Berlin A."/>
            <person name="Gnerre S."/>
            <person name="Jaffe D."/>
            <person name="MacCallum I."/>
            <person name="Young S."/>
            <person name="Walker B.J."/>
            <person name="Lander E.S."/>
            <person name="Lindblad-Toh K."/>
        </authorList>
    </citation>
    <scope>NUCLEOTIDE SEQUENCE [LARGE SCALE GENOMIC DNA]</scope>
</reference>
<dbReference type="InterPro" id="IPR027417">
    <property type="entry name" value="P-loop_NTPase"/>
</dbReference>
<organism evidence="6 7">
    <name type="scientific">Lepisosteus oculatus</name>
    <name type="common">Spotted gar</name>
    <dbReference type="NCBI Taxonomy" id="7918"/>
    <lineage>
        <taxon>Eukaryota</taxon>
        <taxon>Metazoa</taxon>
        <taxon>Chordata</taxon>
        <taxon>Craniata</taxon>
        <taxon>Vertebrata</taxon>
        <taxon>Euteleostomi</taxon>
        <taxon>Actinopterygii</taxon>
        <taxon>Neopterygii</taxon>
        <taxon>Holostei</taxon>
        <taxon>Semionotiformes</taxon>
        <taxon>Lepisosteidae</taxon>
        <taxon>Lepisosteus</taxon>
    </lineage>
</organism>
<dbReference type="Ensembl" id="ENSLOCT00000022462.1">
    <property type="protein sequence ID" value="ENSLOCP00000022421.1"/>
    <property type="gene ID" value="ENSLOCG00000018320.1"/>
</dbReference>
<dbReference type="GeneTree" id="ENSGT00500000044904"/>
<dbReference type="Proteomes" id="UP000018468">
    <property type="component" value="Unassembled WGS sequence"/>
</dbReference>
<accession>W5NP62</accession>
<keyword evidence="7" id="KW-1185">Reference proteome</keyword>
<dbReference type="HOGENOM" id="CLU_018951_2_0_1"/>
<dbReference type="GO" id="GO:0015630">
    <property type="term" value="C:microtubule cytoskeleton"/>
    <property type="evidence" value="ECO:0000318"/>
    <property type="project" value="GO_Central"/>
</dbReference>
<feature type="compositionally biased region" description="Acidic residues" evidence="4">
    <location>
        <begin position="206"/>
        <end position="215"/>
    </location>
</feature>
<evidence type="ECO:0000313" key="6">
    <source>
        <dbReference type="Ensembl" id="ENSLOCP00000022421.1"/>
    </source>
</evidence>
<dbReference type="FunFam" id="3.40.50.300:FF:003214">
    <property type="entry name" value="Uncharacterized protein"/>
    <property type="match status" value="1"/>
</dbReference>
<dbReference type="Gene3D" id="3.40.50.300">
    <property type="entry name" value="P-loop containing nucleotide triphosphate hydrolases"/>
    <property type="match status" value="1"/>
</dbReference>
<dbReference type="InterPro" id="IPR006703">
    <property type="entry name" value="G_AIG1"/>
</dbReference>
<dbReference type="GO" id="GO:0061640">
    <property type="term" value="P:cytoskeleton-dependent cytokinesis"/>
    <property type="evidence" value="ECO:0000318"/>
    <property type="project" value="GO_Central"/>
</dbReference>
<evidence type="ECO:0000313" key="7">
    <source>
        <dbReference type="Proteomes" id="UP000018468"/>
    </source>
</evidence>
<feature type="domain" description="AIG1-type G" evidence="5">
    <location>
        <begin position="4"/>
        <end position="152"/>
    </location>
</feature>
<dbReference type="STRING" id="7918.ENSLOCP00000022421"/>
<dbReference type="PANTHER" id="PTHR32046">
    <property type="entry name" value="G DOMAIN-CONTAINING PROTEIN"/>
    <property type="match status" value="1"/>
</dbReference>
<dbReference type="PANTHER" id="PTHR32046:SF14">
    <property type="match status" value="1"/>
</dbReference>
<name>W5NP62_LEPOC</name>
<dbReference type="OMA" id="QKWEHVV"/>
<evidence type="ECO:0000256" key="3">
    <source>
        <dbReference type="SAM" id="Coils"/>
    </source>
</evidence>
<dbReference type="AlphaFoldDB" id="W5NP62"/>
<keyword evidence="2" id="KW-0547">Nucleotide-binding</keyword>
<sequence length="502" mass="56747">NKVIILLGATGAGKTTLINTMINYILGVQWEDRFRFKLIHKETNHSQAESQTSIVTSYELHNQKGFVVPYSLTVIDTPGFGDTGGLSRDKLIIEQVKRFFTSPGSVDHIDAVCFVVQASLARLTSIQQYVFDSILSIFGKDIAENILVLVTFVDGKDIPILGTIEAAGLPCRKNRKGKATHFEFNNSALYTQNERPDTDSNGEGSGSDDEEEDDNKLEKIVWTNNVKQLKRFFQTLEKTEGKDLALTKKVLEEREGLEMAMASLLPQISAGLAKLSEMKIRACLENEQANMEQNKNFETEIEELVPKRRNTEHLSTNCNNCLVSCHSGCFLPTPGEINLCAVMDDAGFCVICPGNCHYSAHISEMTMWEYEVVKVMKTVKELKDNFVKASGKLMSTKEMLEKIEMDFETIEDRIMQLIRLSSNCLARLEEIALKPNALSTAAYIELLIRNEEEEARPGFEDRIADLRKMKQHAEILAKIANNKKLLPEERRIVRERNQRLRK</sequence>
<dbReference type="GO" id="GO:0031105">
    <property type="term" value="C:septin complex"/>
    <property type="evidence" value="ECO:0000318"/>
    <property type="project" value="GO_Central"/>
</dbReference>
<evidence type="ECO:0000256" key="4">
    <source>
        <dbReference type="SAM" id="MobiDB-lite"/>
    </source>
</evidence>
<dbReference type="InParanoid" id="W5NP62"/>
<dbReference type="SUPFAM" id="SSF52540">
    <property type="entry name" value="P-loop containing nucleoside triphosphate hydrolases"/>
    <property type="match status" value="1"/>
</dbReference>
<reference evidence="6" key="3">
    <citation type="submission" date="2025-09" db="UniProtKB">
        <authorList>
            <consortium name="Ensembl"/>
        </authorList>
    </citation>
    <scope>IDENTIFICATION</scope>
</reference>
<dbReference type="GO" id="GO:0003924">
    <property type="term" value="F:GTPase activity"/>
    <property type="evidence" value="ECO:0000318"/>
    <property type="project" value="GO_Central"/>
</dbReference>
<dbReference type="GO" id="GO:0032153">
    <property type="term" value="C:cell division site"/>
    <property type="evidence" value="ECO:0000318"/>
    <property type="project" value="GO_Central"/>
</dbReference>
<evidence type="ECO:0000256" key="1">
    <source>
        <dbReference type="ARBA" id="ARBA00008535"/>
    </source>
</evidence>
<dbReference type="GO" id="GO:0060090">
    <property type="term" value="F:molecular adaptor activity"/>
    <property type="evidence" value="ECO:0000318"/>
    <property type="project" value="GO_Central"/>
</dbReference>
<reference evidence="6" key="2">
    <citation type="submission" date="2025-08" db="UniProtKB">
        <authorList>
            <consortium name="Ensembl"/>
        </authorList>
    </citation>
    <scope>IDENTIFICATION</scope>
</reference>
<dbReference type="Pfam" id="PF04548">
    <property type="entry name" value="AIG1"/>
    <property type="match status" value="1"/>
</dbReference>
<dbReference type="eggNOG" id="ENOG502SISM">
    <property type="taxonomic scope" value="Eukaryota"/>
</dbReference>
<evidence type="ECO:0000259" key="5">
    <source>
        <dbReference type="Pfam" id="PF04548"/>
    </source>
</evidence>
<dbReference type="GO" id="GO:0008104">
    <property type="term" value="P:intracellular protein localization"/>
    <property type="evidence" value="ECO:0000318"/>
    <property type="project" value="GO_Central"/>
</dbReference>
<dbReference type="Bgee" id="ENSLOCG00000018320">
    <property type="expression patterns" value="Expressed in ovary and 1 other cell type or tissue"/>
</dbReference>